<organism evidence="1 2">
    <name type="scientific">Corynebacterium pseudodiphtheriticum</name>
    <dbReference type="NCBI Taxonomy" id="37637"/>
    <lineage>
        <taxon>Bacteria</taxon>
        <taxon>Bacillati</taxon>
        <taxon>Actinomycetota</taxon>
        <taxon>Actinomycetes</taxon>
        <taxon>Mycobacteriales</taxon>
        <taxon>Corynebacteriaceae</taxon>
        <taxon>Corynebacterium</taxon>
    </lineage>
</organism>
<dbReference type="EMBL" id="JASNUQ010000005">
    <property type="protein sequence ID" value="MDK4289951.1"/>
    <property type="molecule type" value="Genomic_DNA"/>
</dbReference>
<dbReference type="RefSeq" id="WP_023019033.1">
    <property type="nucleotide sequence ID" value="NZ_JASNUQ010000005.1"/>
</dbReference>
<accession>A0ABT7FWF9</accession>
<sequence length="588" mass="65461">MPLITLLAVFNSEVASAQVSAVSDDVLTDEAIALETQTQDYVADRDQPSPEDEIKQFALEHPETVAEYELQTTTTPVQSLGNPEAPASIGESRSACERVWPTRFSVCGAIKAKYKEIGGALSWLGPPTSGEVRNPDQVGYRSTFLGGAIYWHPETGAHAITNDGMRQWGSLGWEQGVLGYPTSGPKNISPLPVAQYQNFQGGDTYYSPVTGGAIWGDLKQRYDAIGGPSHPIGIPVSNELSNTDEYRFNNFSNGVMTWQRSSRRSHYMYLPARRVWESLGRETGTLGFPETDEVAEHAGVFHLVNFGDRGVIAWNNLLGARELQGQLFNLWIQHRGTPNDLGWPIPSLESMHDSIHQDFTKGTVLGSSDSLAWIPSDEEYWPNEIATRTAGLTMDADSHISPGMSRSANLCSSLPPVSEQKKNENFAVKIGAVIKGKTNSRDYPDEFRFMIRKGFYDASMMDGWGQLKALCKHNFSNYKMMEAVSKHSPIGYSSDPDKDYFRFDKIVYFYSCGGPSFTRNNCKQVYDPEEITVIFDPFKPKNYTGTTAKWANGLITAWCNPAGIRRSEPYVSRCPDHVNQWKRLGHLL</sequence>
<evidence type="ECO:0000313" key="1">
    <source>
        <dbReference type="EMBL" id="MDK4289951.1"/>
    </source>
</evidence>
<protein>
    <submittedName>
        <fullName evidence="1">LGFP repeat-containing protein</fullName>
    </submittedName>
</protein>
<comment type="caution">
    <text evidence="1">The sequence shown here is derived from an EMBL/GenBank/DDBJ whole genome shotgun (WGS) entry which is preliminary data.</text>
</comment>
<gene>
    <name evidence="1" type="ORF">QPX23_04295</name>
</gene>
<dbReference type="InterPro" id="IPR013207">
    <property type="entry name" value="LGFP"/>
</dbReference>
<proteinExistence type="predicted"/>
<evidence type="ECO:0000313" key="2">
    <source>
        <dbReference type="Proteomes" id="UP001239759"/>
    </source>
</evidence>
<reference evidence="1 2" key="1">
    <citation type="submission" date="2023-05" db="EMBL/GenBank/DDBJ databases">
        <title>Metabolic capabilities are highly conserved among human nasal-associated Corynebacterium species in pangenomic analyses.</title>
        <authorList>
            <person name="Tran T.H."/>
            <person name="Roberts A.Q."/>
            <person name="Escapa I.F."/>
            <person name="Gao W."/>
            <person name="Conlan S."/>
            <person name="Kong H."/>
            <person name="Segre J.A."/>
            <person name="Kelly M.S."/>
            <person name="Lemon K.P."/>
        </authorList>
    </citation>
    <scope>NUCLEOTIDE SEQUENCE [LARGE SCALE GENOMIC DNA]</scope>
    <source>
        <strain evidence="1 2">KPL3772</strain>
    </source>
</reference>
<keyword evidence="2" id="KW-1185">Reference proteome</keyword>
<dbReference type="Proteomes" id="UP001239759">
    <property type="component" value="Unassembled WGS sequence"/>
</dbReference>
<dbReference type="Pfam" id="PF08310">
    <property type="entry name" value="LGFP"/>
    <property type="match status" value="2"/>
</dbReference>
<name>A0ABT7FWF9_9CORY</name>